<reference evidence="14 15" key="1">
    <citation type="submission" date="2019-10" db="EMBL/GenBank/DDBJ databases">
        <title>Genomic analysis of Raineyella sp. CBA3103.</title>
        <authorList>
            <person name="Roh S.W."/>
        </authorList>
    </citation>
    <scope>NUCLEOTIDE SEQUENCE [LARGE SCALE GENOMIC DNA]</scope>
    <source>
        <strain evidence="14 15">CBA3103</strain>
    </source>
</reference>
<feature type="domain" description="PAS" evidence="11">
    <location>
        <begin position="451"/>
        <end position="492"/>
    </location>
</feature>
<dbReference type="InterPro" id="IPR005467">
    <property type="entry name" value="His_kinase_dom"/>
</dbReference>
<dbReference type="SMART" id="SM00387">
    <property type="entry name" value="HATPase_c"/>
    <property type="match status" value="1"/>
</dbReference>
<dbReference type="SMART" id="SM00448">
    <property type="entry name" value="REC"/>
    <property type="match status" value="1"/>
</dbReference>
<keyword evidence="15" id="KW-1185">Reference proteome</keyword>
<dbReference type="InterPro" id="IPR036097">
    <property type="entry name" value="HisK_dim/P_sf"/>
</dbReference>
<dbReference type="Pfam" id="PF02518">
    <property type="entry name" value="HATPase_c"/>
    <property type="match status" value="1"/>
</dbReference>
<dbReference type="Pfam" id="PF03861">
    <property type="entry name" value="ANTAR"/>
    <property type="match status" value="1"/>
</dbReference>
<dbReference type="Gene3D" id="3.30.565.10">
    <property type="entry name" value="Histidine kinase-like ATPase, C-terminal domain"/>
    <property type="match status" value="1"/>
</dbReference>
<dbReference type="EC" id="2.7.13.3" evidence="3"/>
<dbReference type="PROSITE" id="PS50113">
    <property type="entry name" value="PAC"/>
    <property type="match status" value="1"/>
</dbReference>
<dbReference type="KEGG" id="rain:Rai3103_14245"/>
<evidence type="ECO:0000259" key="10">
    <source>
        <dbReference type="PROSITE" id="PS50110"/>
    </source>
</evidence>
<dbReference type="SMART" id="SM00388">
    <property type="entry name" value="HisKA"/>
    <property type="match status" value="1"/>
</dbReference>
<dbReference type="InterPro" id="IPR013767">
    <property type="entry name" value="PAS_fold"/>
</dbReference>
<feature type="domain" description="Response regulatory" evidence="10">
    <location>
        <begin position="327"/>
        <end position="442"/>
    </location>
</feature>
<evidence type="ECO:0000259" key="13">
    <source>
        <dbReference type="PROSITE" id="PS50921"/>
    </source>
</evidence>
<comment type="subcellular location">
    <subcellularLocation>
        <location evidence="2">Cell membrane</location>
    </subcellularLocation>
</comment>
<feature type="region of interest" description="Disordered" evidence="8">
    <location>
        <begin position="23"/>
        <end position="54"/>
    </location>
</feature>
<dbReference type="CDD" id="cd00130">
    <property type="entry name" value="PAS"/>
    <property type="match status" value="1"/>
</dbReference>
<feature type="modified residue" description="4-aspartylphosphate" evidence="7">
    <location>
        <position position="375"/>
    </location>
</feature>
<dbReference type="PROSITE" id="PS50110">
    <property type="entry name" value="RESPONSE_REGULATORY"/>
    <property type="match status" value="1"/>
</dbReference>
<dbReference type="Gene3D" id="3.30.450.20">
    <property type="entry name" value="PAS domain"/>
    <property type="match status" value="1"/>
</dbReference>
<evidence type="ECO:0000313" key="14">
    <source>
        <dbReference type="EMBL" id="QGF24598.1"/>
    </source>
</evidence>
<dbReference type="EMBL" id="CP045725">
    <property type="protein sequence ID" value="QGF24598.1"/>
    <property type="molecule type" value="Genomic_DNA"/>
</dbReference>
<dbReference type="Pfam" id="PF00512">
    <property type="entry name" value="HisKA"/>
    <property type="match status" value="1"/>
</dbReference>
<proteinExistence type="predicted"/>
<dbReference type="InterPro" id="IPR035965">
    <property type="entry name" value="PAS-like_dom_sf"/>
</dbReference>
<feature type="domain" description="Histidine kinase" evidence="9">
    <location>
        <begin position="64"/>
        <end position="281"/>
    </location>
</feature>
<dbReference type="PROSITE" id="PS50109">
    <property type="entry name" value="HIS_KIN"/>
    <property type="match status" value="1"/>
</dbReference>
<evidence type="ECO:0000256" key="7">
    <source>
        <dbReference type="PROSITE-ProRule" id="PRU00169"/>
    </source>
</evidence>
<dbReference type="NCBIfam" id="TIGR00229">
    <property type="entry name" value="sensory_box"/>
    <property type="match status" value="1"/>
</dbReference>
<name>A0A5Q2FCU2_9ACTN</name>
<dbReference type="GO" id="GO:0006355">
    <property type="term" value="P:regulation of DNA-templated transcription"/>
    <property type="evidence" value="ECO:0007669"/>
    <property type="project" value="InterPro"/>
</dbReference>
<dbReference type="SUPFAM" id="SSF55785">
    <property type="entry name" value="PYP-like sensor domain (PAS domain)"/>
    <property type="match status" value="1"/>
</dbReference>
<dbReference type="SMART" id="SM00091">
    <property type="entry name" value="PAS"/>
    <property type="match status" value="1"/>
</dbReference>
<keyword evidence="6" id="KW-0902">Two-component regulatory system</keyword>
<evidence type="ECO:0000256" key="3">
    <source>
        <dbReference type="ARBA" id="ARBA00012438"/>
    </source>
</evidence>
<dbReference type="Pfam" id="PF00989">
    <property type="entry name" value="PAS"/>
    <property type="match status" value="1"/>
</dbReference>
<dbReference type="Pfam" id="PF00072">
    <property type="entry name" value="Response_reg"/>
    <property type="match status" value="1"/>
</dbReference>
<dbReference type="Gene3D" id="3.40.50.2300">
    <property type="match status" value="1"/>
</dbReference>
<protein>
    <recommendedName>
        <fullName evidence="3">histidine kinase</fullName>
        <ecNumber evidence="3">2.7.13.3</ecNumber>
    </recommendedName>
</protein>
<dbReference type="SUPFAM" id="SSF52172">
    <property type="entry name" value="CheY-like"/>
    <property type="match status" value="2"/>
</dbReference>
<keyword evidence="4 7" id="KW-0597">Phosphoprotein</keyword>
<dbReference type="InterPro" id="IPR000014">
    <property type="entry name" value="PAS"/>
</dbReference>
<feature type="domain" description="ANTAR" evidence="13">
    <location>
        <begin position="711"/>
        <end position="772"/>
    </location>
</feature>
<dbReference type="AlphaFoldDB" id="A0A5Q2FCU2"/>
<dbReference type="Proteomes" id="UP000386847">
    <property type="component" value="Chromosome"/>
</dbReference>
<dbReference type="SUPFAM" id="SSF47384">
    <property type="entry name" value="Homodimeric domain of signal transducing histidine kinase"/>
    <property type="match status" value="1"/>
</dbReference>
<dbReference type="GO" id="GO:0003723">
    <property type="term" value="F:RNA binding"/>
    <property type="evidence" value="ECO:0007669"/>
    <property type="project" value="InterPro"/>
</dbReference>
<accession>A0A5Q2FCU2</accession>
<dbReference type="CDD" id="cd17574">
    <property type="entry name" value="REC_OmpR"/>
    <property type="match status" value="1"/>
</dbReference>
<dbReference type="GO" id="GO:0000155">
    <property type="term" value="F:phosphorelay sensor kinase activity"/>
    <property type="evidence" value="ECO:0007669"/>
    <property type="project" value="InterPro"/>
</dbReference>
<dbReference type="PRINTS" id="PR00344">
    <property type="entry name" value="BCTRLSENSOR"/>
</dbReference>
<dbReference type="SMART" id="SM01012">
    <property type="entry name" value="ANTAR"/>
    <property type="match status" value="1"/>
</dbReference>
<dbReference type="InterPro" id="IPR003661">
    <property type="entry name" value="HisK_dim/P_dom"/>
</dbReference>
<dbReference type="InterPro" id="IPR011006">
    <property type="entry name" value="CheY-like_superfamily"/>
</dbReference>
<evidence type="ECO:0000259" key="11">
    <source>
        <dbReference type="PROSITE" id="PS50112"/>
    </source>
</evidence>
<dbReference type="GO" id="GO:0005886">
    <property type="term" value="C:plasma membrane"/>
    <property type="evidence" value="ECO:0007669"/>
    <property type="project" value="UniProtKB-SubCell"/>
</dbReference>
<evidence type="ECO:0000259" key="12">
    <source>
        <dbReference type="PROSITE" id="PS50113"/>
    </source>
</evidence>
<dbReference type="PROSITE" id="PS50112">
    <property type="entry name" value="PAS"/>
    <property type="match status" value="1"/>
</dbReference>
<evidence type="ECO:0000256" key="1">
    <source>
        <dbReference type="ARBA" id="ARBA00000085"/>
    </source>
</evidence>
<dbReference type="CDD" id="cd00082">
    <property type="entry name" value="HisKA"/>
    <property type="match status" value="1"/>
</dbReference>
<dbReference type="InterPro" id="IPR005561">
    <property type="entry name" value="ANTAR"/>
</dbReference>
<dbReference type="InterPro" id="IPR036388">
    <property type="entry name" value="WH-like_DNA-bd_sf"/>
</dbReference>
<comment type="catalytic activity">
    <reaction evidence="1">
        <text>ATP + protein L-histidine = ADP + protein N-phospho-L-histidine.</text>
        <dbReference type="EC" id="2.7.13.3"/>
    </reaction>
</comment>
<dbReference type="Gene3D" id="1.10.10.10">
    <property type="entry name" value="Winged helix-like DNA-binding domain superfamily/Winged helix DNA-binding domain"/>
    <property type="match status" value="1"/>
</dbReference>
<dbReference type="SUPFAM" id="SSF55874">
    <property type="entry name" value="ATPase domain of HSP90 chaperone/DNA topoisomerase II/histidine kinase"/>
    <property type="match status" value="1"/>
</dbReference>
<evidence type="ECO:0000256" key="2">
    <source>
        <dbReference type="ARBA" id="ARBA00004236"/>
    </source>
</evidence>
<evidence type="ECO:0000256" key="4">
    <source>
        <dbReference type="ARBA" id="ARBA00022553"/>
    </source>
</evidence>
<evidence type="ECO:0000259" key="9">
    <source>
        <dbReference type="PROSITE" id="PS50109"/>
    </source>
</evidence>
<dbReference type="PROSITE" id="PS50921">
    <property type="entry name" value="ANTAR"/>
    <property type="match status" value="1"/>
</dbReference>
<dbReference type="InterPro" id="IPR001789">
    <property type="entry name" value="Sig_transdc_resp-reg_receiver"/>
</dbReference>
<evidence type="ECO:0000256" key="8">
    <source>
        <dbReference type="SAM" id="MobiDB-lite"/>
    </source>
</evidence>
<dbReference type="InterPro" id="IPR004358">
    <property type="entry name" value="Sig_transdc_His_kin-like_C"/>
</dbReference>
<evidence type="ECO:0000256" key="5">
    <source>
        <dbReference type="ARBA" id="ARBA00022777"/>
    </source>
</evidence>
<dbReference type="InterPro" id="IPR000700">
    <property type="entry name" value="PAS-assoc_C"/>
</dbReference>
<keyword evidence="5" id="KW-0418">Kinase</keyword>
<feature type="domain" description="PAC" evidence="12">
    <location>
        <begin position="528"/>
        <end position="579"/>
    </location>
</feature>
<evidence type="ECO:0000256" key="6">
    <source>
        <dbReference type="ARBA" id="ARBA00023012"/>
    </source>
</evidence>
<dbReference type="Gene3D" id="1.10.287.130">
    <property type="match status" value="1"/>
</dbReference>
<dbReference type="PANTHER" id="PTHR43547:SF2">
    <property type="entry name" value="HYBRID SIGNAL TRANSDUCTION HISTIDINE KINASE C"/>
    <property type="match status" value="1"/>
</dbReference>
<organism evidence="14 15">
    <name type="scientific">Raineyella fluvialis</name>
    <dbReference type="NCBI Taxonomy" id="2662261"/>
    <lineage>
        <taxon>Bacteria</taxon>
        <taxon>Bacillati</taxon>
        <taxon>Actinomycetota</taxon>
        <taxon>Actinomycetes</taxon>
        <taxon>Propionibacteriales</taxon>
        <taxon>Propionibacteriaceae</taxon>
        <taxon>Raineyella</taxon>
    </lineage>
</organism>
<dbReference type="PANTHER" id="PTHR43547">
    <property type="entry name" value="TWO-COMPONENT HISTIDINE KINASE"/>
    <property type="match status" value="1"/>
</dbReference>
<dbReference type="InterPro" id="IPR036890">
    <property type="entry name" value="HATPase_C_sf"/>
</dbReference>
<gene>
    <name evidence="14" type="ORF">Rai3103_14245</name>
</gene>
<evidence type="ECO:0000313" key="15">
    <source>
        <dbReference type="Proteomes" id="UP000386847"/>
    </source>
</evidence>
<dbReference type="InterPro" id="IPR003594">
    <property type="entry name" value="HATPase_dom"/>
</dbReference>
<sequence length="781" mass="85234">MIWAPSCAVEPDCAELMANSLSEQGAAMVESREDARRRRPVPAPSGTPEVEGDVDSTRSAFLADISHELRTPLTLVIAPLEELLGDAELPNGARRTLTLVLRNARRMTRIVDAMLDFSRMESGRISPVLAELDVAALVRSLAESFQPVVRQAGLTLVTRLPDLPRPALLDHDVVERMVLNLLANAVKYTAEGTITVELADHDQRFTITVSDTGPGIRPEDQERVFRRFERVAAPEGARSQEGVGIGLPMVRQLALLLGGTVTLHSIPGTGSSFVLDLPYQATVEVNGSGLAVSRRDRTSFLTEIESWPGMGSFSAEPHDEVSLRRPRLLIVEDSPDMARFLASTLSDTYQVDVASNGQEALERVTINRPQAVLSDVMMPTMDGLGLVAALRADPEWANIPVILLSAHAAVEDTAEGLDQGADDYLAKPFSVSELRSRLAANIERAQARSADAAWRRAIVASLQEALMIIDPSGVVLELNERFVRLLGWEASEGPFRPPYPWWPDPETDPQEYDRVIRAFDDLLDDRPVNGEFLLRRRDGAPVWVSCWAAMVSRPDSGSAIIATLRDITRERVARRRRAAAVSIVAEMGSATELEQVLTTAVTGFAVLFNGEPTLRVVAATLDTIVRADGPVPPEELPAHVLHALTQEDDDGDSRPGEPVPGILLAAASTPDVACRTWIQFRSPRPVPGDELIVGDLLAQALDLAVDRIVAAQSYADRQAHLQRAIESHRLIGQAIGVLVERHRILPNEGFERLRTASQARNLKLRDIAARVLETGLDPEVA</sequence>
<keyword evidence="5" id="KW-0808">Transferase</keyword>